<dbReference type="EMBL" id="WKPR01000007">
    <property type="protein sequence ID" value="MSB19755.1"/>
    <property type="molecule type" value="Genomic_DNA"/>
</dbReference>
<sequence>MPNREILASPDIAESEEGAVLLNSGYTALGKVMAGSGGIQFTKAELDSGDLPEGTAVEDLTAPVEYAGDAMIAKCENTGTGEATVVVQATSVGVETGFYVKGVMLYIKDPEGDGDVAYSYLPLQSKPEWMRPQGSPVNKMVTFNIINIVGAAASVSAIIDPDALARVVDLEKYALLGHSHEISDISGLSNTLSDHEAAIDLLNDLVSGDMPGGINKTADFATLAGITMRDGVWSQTGRSITA</sequence>
<evidence type="ECO:0000313" key="1">
    <source>
        <dbReference type="EMBL" id="MSB19755.1"/>
    </source>
</evidence>
<dbReference type="Proteomes" id="UP000434475">
    <property type="component" value="Unassembled WGS sequence"/>
</dbReference>
<comment type="caution">
    <text evidence="1">The sequence shown here is derived from an EMBL/GenBank/DDBJ whole genome shotgun (WGS) entry which is preliminary data.</text>
</comment>
<proteinExistence type="predicted"/>
<dbReference type="RefSeq" id="WP_172697610.1">
    <property type="nucleotide sequence ID" value="NZ_JAJCGY010000001.1"/>
</dbReference>
<organism evidence="1 2">
    <name type="scientific">Flavonifractor plautii</name>
    <name type="common">Fusobacterium plautii</name>
    <dbReference type="NCBI Taxonomy" id="292800"/>
    <lineage>
        <taxon>Bacteria</taxon>
        <taxon>Bacillati</taxon>
        <taxon>Bacillota</taxon>
        <taxon>Clostridia</taxon>
        <taxon>Eubacteriales</taxon>
        <taxon>Oscillospiraceae</taxon>
        <taxon>Flavonifractor</taxon>
    </lineage>
</organism>
<name>A0A6I2R0J5_FLAPL</name>
<gene>
    <name evidence="1" type="ORF">GKE97_09505</name>
</gene>
<evidence type="ECO:0000313" key="2">
    <source>
        <dbReference type="Proteomes" id="UP000434475"/>
    </source>
</evidence>
<evidence type="ECO:0008006" key="3">
    <source>
        <dbReference type="Google" id="ProtNLM"/>
    </source>
</evidence>
<accession>A0A6I2R0J5</accession>
<protein>
    <recommendedName>
        <fullName evidence="3">Phage tail protein</fullName>
    </recommendedName>
</protein>
<reference evidence="1 2" key="1">
    <citation type="journal article" date="2019" name="Nat. Med.">
        <title>A library of human gut bacterial isolates paired with longitudinal multiomics data enables mechanistic microbiome research.</title>
        <authorList>
            <person name="Poyet M."/>
            <person name="Groussin M."/>
            <person name="Gibbons S.M."/>
            <person name="Avila-Pacheco J."/>
            <person name="Jiang X."/>
            <person name="Kearney S.M."/>
            <person name="Perrotta A.R."/>
            <person name="Berdy B."/>
            <person name="Zhao S."/>
            <person name="Lieberman T.D."/>
            <person name="Swanson P.K."/>
            <person name="Smith M."/>
            <person name="Roesemann S."/>
            <person name="Alexander J.E."/>
            <person name="Rich S.A."/>
            <person name="Livny J."/>
            <person name="Vlamakis H."/>
            <person name="Clish C."/>
            <person name="Bullock K."/>
            <person name="Deik A."/>
            <person name="Scott J."/>
            <person name="Pierce K.A."/>
            <person name="Xavier R.J."/>
            <person name="Alm E.J."/>
        </authorList>
    </citation>
    <scope>NUCLEOTIDE SEQUENCE [LARGE SCALE GENOMIC DNA]</scope>
    <source>
        <strain evidence="1 2">BIOML-A2</strain>
    </source>
</reference>
<dbReference type="AlphaFoldDB" id="A0A6I2R0J5"/>